<organism evidence="7 8">
    <name type="scientific">Araneus ventricosus</name>
    <name type="common">Orbweaver spider</name>
    <name type="synonym">Epeira ventricosa</name>
    <dbReference type="NCBI Taxonomy" id="182803"/>
    <lineage>
        <taxon>Eukaryota</taxon>
        <taxon>Metazoa</taxon>
        <taxon>Ecdysozoa</taxon>
        <taxon>Arthropoda</taxon>
        <taxon>Chelicerata</taxon>
        <taxon>Arachnida</taxon>
        <taxon>Araneae</taxon>
        <taxon>Araneomorphae</taxon>
        <taxon>Entelegynae</taxon>
        <taxon>Araneoidea</taxon>
        <taxon>Araneidae</taxon>
        <taxon>Araneus</taxon>
    </lineage>
</organism>
<protein>
    <recommendedName>
        <fullName evidence="6">THAP-type domain-containing protein</fullName>
    </recommendedName>
</protein>
<dbReference type="Proteomes" id="UP000499080">
    <property type="component" value="Unassembled WGS sequence"/>
</dbReference>
<feature type="domain" description="THAP-type" evidence="6">
    <location>
        <begin position="260"/>
        <end position="337"/>
    </location>
</feature>
<keyword evidence="3" id="KW-0862">Zinc</keyword>
<evidence type="ECO:0000256" key="4">
    <source>
        <dbReference type="ARBA" id="ARBA00023125"/>
    </source>
</evidence>
<evidence type="ECO:0000256" key="5">
    <source>
        <dbReference type="PROSITE-ProRule" id="PRU00309"/>
    </source>
</evidence>
<proteinExistence type="predicted"/>
<evidence type="ECO:0000256" key="2">
    <source>
        <dbReference type="ARBA" id="ARBA00022771"/>
    </source>
</evidence>
<dbReference type="PROSITE" id="PS50950">
    <property type="entry name" value="ZF_THAP"/>
    <property type="match status" value="1"/>
</dbReference>
<dbReference type="EMBL" id="BGPR01006236">
    <property type="protein sequence ID" value="GBN17217.1"/>
    <property type="molecule type" value="Genomic_DNA"/>
</dbReference>
<dbReference type="InterPro" id="IPR012337">
    <property type="entry name" value="RNaseH-like_sf"/>
</dbReference>
<comment type="caution">
    <text evidence="7">The sequence shown here is derived from an EMBL/GenBank/DDBJ whole genome shotgun (WGS) entry which is preliminary data.</text>
</comment>
<evidence type="ECO:0000313" key="7">
    <source>
        <dbReference type="EMBL" id="GBN17217.1"/>
    </source>
</evidence>
<name>A0A4Y2LV08_ARAVE</name>
<evidence type="ECO:0000259" key="6">
    <source>
        <dbReference type="PROSITE" id="PS50950"/>
    </source>
</evidence>
<dbReference type="SUPFAM" id="SSF57716">
    <property type="entry name" value="Glucocorticoid receptor-like (DNA-binding domain)"/>
    <property type="match status" value="1"/>
</dbReference>
<dbReference type="SUPFAM" id="SSF53098">
    <property type="entry name" value="Ribonuclease H-like"/>
    <property type="match status" value="1"/>
</dbReference>
<sequence>MDYNSQRIHRDFSRFKQFCYPGRADRHSEGNKIRNRPNNLASIWSDSQSSLKALLNGKTLSQIAREIKSLLHTNKDIRLKAHAGRLGNEMADILAKEAITSPRAEKLNVPVTRSYLKRKLRVLFSLMEDMCTSLDSFGQFTLLPIATCWQIIDWHHHTVYPKLKEENERYKKALGETRSLLRAAKEQIEDWRTLIQDLTYSVETERLNSSKNSSSEILTAGAEEATRVKHEKDLKDFQEANTNAMVVLTNSMTEEIVQKMPNTCCVTNCRGNYDAESKVAVFSFPKDEELKLKWIKAIPRRDLVATKNTKFEEENAVQTASFSILRKIYDIESSELLKSGIGLTRKALWPTNLERQNVSLALKIFSSNLVKGLLELGKISIGKHESRFGQCRSISGDQYDISIRQLHETENKLRINKELTLISYTSGSFDLDLFDNSDQDENSVEIDDFLRTLKFLI</sequence>
<dbReference type="AlphaFoldDB" id="A0A4Y2LV08"/>
<gene>
    <name evidence="7" type="ORF">AVEN_87596_1</name>
</gene>
<accession>A0A4Y2LV08</accession>
<reference evidence="7 8" key="1">
    <citation type="journal article" date="2019" name="Sci. Rep.">
        <title>Orb-weaving spider Araneus ventricosus genome elucidates the spidroin gene catalogue.</title>
        <authorList>
            <person name="Kono N."/>
            <person name="Nakamura H."/>
            <person name="Ohtoshi R."/>
            <person name="Moran D.A.P."/>
            <person name="Shinohara A."/>
            <person name="Yoshida Y."/>
            <person name="Fujiwara M."/>
            <person name="Mori M."/>
            <person name="Tomita M."/>
            <person name="Arakawa K."/>
        </authorList>
    </citation>
    <scope>NUCLEOTIDE SEQUENCE [LARGE SCALE GENOMIC DNA]</scope>
</reference>
<keyword evidence="1" id="KW-0479">Metal-binding</keyword>
<dbReference type="Gene3D" id="3.30.420.10">
    <property type="entry name" value="Ribonuclease H-like superfamily/Ribonuclease H"/>
    <property type="match status" value="1"/>
</dbReference>
<keyword evidence="2 5" id="KW-0863">Zinc-finger</keyword>
<evidence type="ECO:0000256" key="3">
    <source>
        <dbReference type="ARBA" id="ARBA00022833"/>
    </source>
</evidence>
<dbReference type="GO" id="GO:0008270">
    <property type="term" value="F:zinc ion binding"/>
    <property type="evidence" value="ECO:0007669"/>
    <property type="project" value="UniProtKB-KW"/>
</dbReference>
<dbReference type="InterPro" id="IPR036397">
    <property type="entry name" value="RNaseH_sf"/>
</dbReference>
<evidence type="ECO:0000313" key="8">
    <source>
        <dbReference type="Proteomes" id="UP000499080"/>
    </source>
</evidence>
<dbReference type="InterPro" id="IPR006612">
    <property type="entry name" value="THAP_Znf"/>
</dbReference>
<keyword evidence="8" id="KW-1185">Reference proteome</keyword>
<dbReference type="GO" id="GO:0003677">
    <property type="term" value="F:DNA binding"/>
    <property type="evidence" value="ECO:0007669"/>
    <property type="project" value="UniProtKB-UniRule"/>
</dbReference>
<dbReference type="OrthoDB" id="8948150at2759"/>
<evidence type="ECO:0000256" key="1">
    <source>
        <dbReference type="ARBA" id="ARBA00022723"/>
    </source>
</evidence>
<dbReference type="Pfam" id="PF05485">
    <property type="entry name" value="THAP"/>
    <property type="match status" value="1"/>
</dbReference>
<keyword evidence="4 5" id="KW-0238">DNA-binding</keyword>